<protein>
    <recommendedName>
        <fullName evidence="7">Zn(2)-C6 fungal-type domain-containing protein</fullName>
    </recommendedName>
</protein>
<dbReference type="Proteomes" id="UP000016930">
    <property type="component" value="Unassembled WGS sequence"/>
</dbReference>
<dbReference type="SMART" id="SM00066">
    <property type="entry name" value="GAL4"/>
    <property type="match status" value="1"/>
</dbReference>
<sequence>MSTQQATQSKENDSIPEYTRVPRRTPMACQFCRGRKLKCDGRQTCANCERRQIPCVYLPVAAQNQPGPAS</sequence>
<dbReference type="PROSITE" id="PS00463">
    <property type="entry name" value="ZN2_CY6_FUNGAL_1"/>
    <property type="match status" value="1"/>
</dbReference>
<feature type="region of interest" description="Disordered" evidence="6">
    <location>
        <begin position="1"/>
        <end position="20"/>
    </location>
</feature>
<evidence type="ECO:0000313" key="8">
    <source>
        <dbReference type="EMBL" id="EMD32228.1"/>
    </source>
</evidence>
<dbReference type="HOGENOM" id="CLU_190126_1_0_1"/>
<keyword evidence="3" id="KW-0805">Transcription regulation</keyword>
<dbReference type="PANTHER" id="PTHR47338">
    <property type="entry name" value="ZN(II)2CYS6 TRANSCRIPTION FACTOR (EUROFUNG)-RELATED"/>
    <property type="match status" value="1"/>
</dbReference>
<comment type="subcellular location">
    <subcellularLocation>
        <location evidence="1">Nucleus</location>
    </subcellularLocation>
</comment>
<dbReference type="InterPro" id="IPR036864">
    <property type="entry name" value="Zn2-C6_fun-type_DNA-bd_sf"/>
</dbReference>
<keyword evidence="5" id="KW-0539">Nucleus</keyword>
<dbReference type="GO" id="GO:0000981">
    <property type="term" value="F:DNA-binding transcription factor activity, RNA polymerase II-specific"/>
    <property type="evidence" value="ECO:0007669"/>
    <property type="project" value="InterPro"/>
</dbReference>
<keyword evidence="4" id="KW-0804">Transcription</keyword>
<dbReference type="STRING" id="914234.M2Q5X4"/>
<evidence type="ECO:0000259" key="7">
    <source>
        <dbReference type="PROSITE" id="PS50048"/>
    </source>
</evidence>
<evidence type="ECO:0000313" key="9">
    <source>
        <dbReference type="Proteomes" id="UP000016930"/>
    </source>
</evidence>
<dbReference type="InterPro" id="IPR001138">
    <property type="entry name" value="Zn2Cys6_DnaBD"/>
</dbReference>
<keyword evidence="2" id="KW-0479">Metal-binding</keyword>
<dbReference type="SUPFAM" id="SSF57701">
    <property type="entry name" value="Zn2/Cys6 DNA-binding domain"/>
    <property type="match status" value="1"/>
</dbReference>
<keyword evidence="9" id="KW-1185">Reference proteome</keyword>
<dbReference type="AlphaFoldDB" id="M2Q5X4"/>
<evidence type="ECO:0000256" key="5">
    <source>
        <dbReference type="ARBA" id="ARBA00023242"/>
    </source>
</evidence>
<evidence type="ECO:0000256" key="2">
    <source>
        <dbReference type="ARBA" id="ARBA00022723"/>
    </source>
</evidence>
<name>M2Q5X4_CERS8</name>
<dbReference type="CDD" id="cd00067">
    <property type="entry name" value="GAL4"/>
    <property type="match status" value="1"/>
</dbReference>
<accession>M2Q5X4</accession>
<dbReference type="GO" id="GO:0005634">
    <property type="term" value="C:nucleus"/>
    <property type="evidence" value="ECO:0007669"/>
    <property type="project" value="UniProtKB-SubCell"/>
</dbReference>
<evidence type="ECO:0000256" key="6">
    <source>
        <dbReference type="SAM" id="MobiDB-lite"/>
    </source>
</evidence>
<feature type="domain" description="Zn(2)-C6 fungal-type" evidence="7">
    <location>
        <begin position="28"/>
        <end position="57"/>
    </location>
</feature>
<dbReference type="InterPro" id="IPR050815">
    <property type="entry name" value="TF_fung"/>
</dbReference>
<dbReference type="OrthoDB" id="39175at2759"/>
<reference evidence="8 9" key="1">
    <citation type="journal article" date="2012" name="Proc. Natl. Acad. Sci. U.S.A.">
        <title>Comparative genomics of Ceriporiopsis subvermispora and Phanerochaete chrysosporium provide insight into selective ligninolysis.</title>
        <authorList>
            <person name="Fernandez-Fueyo E."/>
            <person name="Ruiz-Duenas F.J."/>
            <person name="Ferreira P."/>
            <person name="Floudas D."/>
            <person name="Hibbett D.S."/>
            <person name="Canessa P."/>
            <person name="Larrondo L.F."/>
            <person name="James T.Y."/>
            <person name="Seelenfreund D."/>
            <person name="Lobos S."/>
            <person name="Polanco R."/>
            <person name="Tello M."/>
            <person name="Honda Y."/>
            <person name="Watanabe T."/>
            <person name="Watanabe T."/>
            <person name="Ryu J.S."/>
            <person name="Kubicek C.P."/>
            <person name="Schmoll M."/>
            <person name="Gaskell J."/>
            <person name="Hammel K.E."/>
            <person name="St John F.J."/>
            <person name="Vanden Wymelenberg A."/>
            <person name="Sabat G."/>
            <person name="Splinter BonDurant S."/>
            <person name="Syed K."/>
            <person name="Yadav J.S."/>
            <person name="Doddapaneni H."/>
            <person name="Subramanian V."/>
            <person name="Lavin J.L."/>
            <person name="Oguiza J.A."/>
            <person name="Perez G."/>
            <person name="Pisabarro A.G."/>
            <person name="Ramirez L."/>
            <person name="Santoyo F."/>
            <person name="Master E."/>
            <person name="Coutinho P.M."/>
            <person name="Henrissat B."/>
            <person name="Lombard V."/>
            <person name="Magnuson J.K."/>
            <person name="Kuees U."/>
            <person name="Hori C."/>
            <person name="Igarashi K."/>
            <person name="Samejima M."/>
            <person name="Held B.W."/>
            <person name="Barry K.W."/>
            <person name="LaButti K.M."/>
            <person name="Lapidus A."/>
            <person name="Lindquist E.A."/>
            <person name="Lucas S.M."/>
            <person name="Riley R."/>
            <person name="Salamov A.A."/>
            <person name="Hoffmeister D."/>
            <person name="Schwenk D."/>
            <person name="Hadar Y."/>
            <person name="Yarden O."/>
            <person name="de Vries R.P."/>
            <person name="Wiebenga A."/>
            <person name="Stenlid J."/>
            <person name="Eastwood D."/>
            <person name="Grigoriev I.V."/>
            <person name="Berka R.M."/>
            <person name="Blanchette R.A."/>
            <person name="Kersten P."/>
            <person name="Martinez A.T."/>
            <person name="Vicuna R."/>
            <person name="Cullen D."/>
        </authorList>
    </citation>
    <scope>NUCLEOTIDE SEQUENCE [LARGE SCALE GENOMIC DNA]</scope>
    <source>
        <strain evidence="8 9">B</strain>
    </source>
</reference>
<evidence type="ECO:0000256" key="1">
    <source>
        <dbReference type="ARBA" id="ARBA00004123"/>
    </source>
</evidence>
<dbReference type="PROSITE" id="PS50048">
    <property type="entry name" value="ZN2_CY6_FUNGAL_2"/>
    <property type="match status" value="1"/>
</dbReference>
<evidence type="ECO:0000256" key="3">
    <source>
        <dbReference type="ARBA" id="ARBA00023015"/>
    </source>
</evidence>
<proteinExistence type="predicted"/>
<dbReference type="EMBL" id="KB445812">
    <property type="protein sequence ID" value="EMD32228.1"/>
    <property type="molecule type" value="Genomic_DNA"/>
</dbReference>
<organism evidence="8 9">
    <name type="scientific">Ceriporiopsis subvermispora (strain B)</name>
    <name type="common">White-rot fungus</name>
    <name type="synonym">Gelatoporia subvermispora</name>
    <dbReference type="NCBI Taxonomy" id="914234"/>
    <lineage>
        <taxon>Eukaryota</taxon>
        <taxon>Fungi</taxon>
        <taxon>Dikarya</taxon>
        <taxon>Basidiomycota</taxon>
        <taxon>Agaricomycotina</taxon>
        <taxon>Agaricomycetes</taxon>
        <taxon>Polyporales</taxon>
        <taxon>Gelatoporiaceae</taxon>
        <taxon>Gelatoporia</taxon>
    </lineage>
</organism>
<gene>
    <name evidence="8" type="ORF">CERSUDRAFT_88151</name>
</gene>
<evidence type="ECO:0000256" key="4">
    <source>
        <dbReference type="ARBA" id="ARBA00023163"/>
    </source>
</evidence>
<dbReference type="GO" id="GO:0008270">
    <property type="term" value="F:zinc ion binding"/>
    <property type="evidence" value="ECO:0007669"/>
    <property type="project" value="InterPro"/>
</dbReference>
<dbReference type="PANTHER" id="PTHR47338:SF5">
    <property type="entry name" value="ZN(II)2CYS6 TRANSCRIPTION FACTOR (EUROFUNG)"/>
    <property type="match status" value="1"/>
</dbReference>
<dbReference type="Pfam" id="PF00172">
    <property type="entry name" value="Zn_clus"/>
    <property type="match status" value="1"/>
</dbReference>
<dbReference type="Gene3D" id="4.10.240.10">
    <property type="entry name" value="Zn(2)-C6 fungal-type DNA-binding domain"/>
    <property type="match status" value="1"/>
</dbReference>